<organism evidence="1">
    <name type="scientific">Octopus bimaculoides</name>
    <name type="common">California two-spotted octopus</name>
    <dbReference type="NCBI Taxonomy" id="37653"/>
    <lineage>
        <taxon>Eukaryota</taxon>
        <taxon>Metazoa</taxon>
        <taxon>Spiralia</taxon>
        <taxon>Lophotrochozoa</taxon>
        <taxon>Mollusca</taxon>
        <taxon>Cephalopoda</taxon>
        <taxon>Coleoidea</taxon>
        <taxon>Octopodiformes</taxon>
        <taxon>Octopoda</taxon>
        <taxon>Incirrata</taxon>
        <taxon>Octopodidae</taxon>
        <taxon>Octopus</taxon>
    </lineage>
</organism>
<accession>A0A0L8GJG7</accession>
<proteinExistence type="predicted"/>
<name>A0A0L8GJG7_OCTBM</name>
<gene>
    <name evidence="1" type="ORF">OCBIM_22032469mg</name>
</gene>
<evidence type="ECO:0000313" key="1">
    <source>
        <dbReference type="EMBL" id="KOF77137.1"/>
    </source>
</evidence>
<dbReference type="AlphaFoldDB" id="A0A0L8GJG7"/>
<dbReference type="EMBL" id="KQ421549">
    <property type="protein sequence ID" value="KOF77137.1"/>
    <property type="molecule type" value="Genomic_DNA"/>
</dbReference>
<reference evidence="1" key="1">
    <citation type="submission" date="2015-07" db="EMBL/GenBank/DDBJ databases">
        <title>MeaNS - Measles Nucleotide Surveillance Program.</title>
        <authorList>
            <person name="Tran T."/>
            <person name="Druce J."/>
        </authorList>
    </citation>
    <scope>NUCLEOTIDE SEQUENCE</scope>
    <source>
        <strain evidence="1">UCB-OBI-ISO-001</strain>
        <tissue evidence="1">Gonad</tissue>
    </source>
</reference>
<protein>
    <submittedName>
        <fullName evidence="1">Uncharacterized protein</fullName>
    </submittedName>
</protein>
<sequence length="29" mass="3145">MRNANWLLPSIPGFTSSGWIGMIAPSSPR</sequence>